<feature type="compositionally biased region" description="Basic and acidic residues" evidence="1">
    <location>
        <begin position="17"/>
        <end position="31"/>
    </location>
</feature>
<reference evidence="3" key="1">
    <citation type="journal article" date="2011" name="Nature">
        <title>Genome sequence and analysis of the tuber crop potato.</title>
        <authorList>
            <consortium name="The Potato Genome Sequencing Consortium"/>
        </authorList>
    </citation>
    <scope>NUCLEOTIDE SEQUENCE [LARGE SCALE GENOMIC DNA]</scope>
    <source>
        <strain evidence="3">cv. DM1-3 516 R44</strain>
    </source>
</reference>
<accession>M1D8S7</accession>
<evidence type="ECO:0000313" key="3">
    <source>
        <dbReference type="Proteomes" id="UP000011115"/>
    </source>
</evidence>
<dbReference type="InParanoid" id="M1D8S7"/>
<dbReference type="EnsemblPlants" id="PGSC0003DMT400085113">
    <property type="protein sequence ID" value="PGSC0003DMT400085113"/>
    <property type="gene ID" value="PGSC0003DMG400034684"/>
</dbReference>
<reference evidence="2" key="2">
    <citation type="submission" date="2015-06" db="UniProtKB">
        <authorList>
            <consortium name="EnsemblPlants"/>
        </authorList>
    </citation>
    <scope>IDENTIFICATION</scope>
    <source>
        <strain evidence="2">DM1-3 516 R44</strain>
    </source>
</reference>
<feature type="region of interest" description="Disordered" evidence="1">
    <location>
        <begin position="214"/>
        <end position="235"/>
    </location>
</feature>
<dbReference type="Proteomes" id="UP000011115">
    <property type="component" value="Unassembled WGS sequence"/>
</dbReference>
<protein>
    <recommendedName>
        <fullName evidence="4">Integrase core domain containing protein</fullName>
    </recommendedName>
</protein>
<dbReference type="Gramene" id="PGSC0003DMT400085113">
    <property type="protein sequence ID" value="PGSC0003DMT400085113"/>
    <property type="gene ID" value="PGSC0003DMG400034684"/>
</dbReference>
<evidence type="ECO:0000256" key="1">
    <source>
        <dbReference type="SAM" id="MobiDB-lite"/>
    </source>
</evidence>
<name>M1D8S7_SOLTU</name>
<dbReference type="PANTHER" id="PTHR33180">
    <property type="entry name" value="PHOTOSYSTEM II CP43 REACTION CENTER PROTEIN"/>
    <property type="match status" value="1"/>
</dbReference>
<dbReference type="AlphaFoldDB" id="M1D8S7"/>
<dbReference type="PANTHER" id="PTHR33180:SF31">
    <property type="entry name" value="POLYPROTEIN PROTEIN"/>
    <property type="match status" value="1"/>
</dbReference>
<dbReference type="HOGENOM" id="CLU_988365_0_0_1"/>
<keyword evidence="3" id="KW-1185">Reference proteome</keyword>
<evidence type="ECO:0008006" key="4">
    <source>
        <dbReference type="Google" id="ProtNLM"/>
    </source>
</evidence>
<dbReference type="PaxDb" id="4113-PGSC0003DMT400085113"/>
<feature type="region of interest" description="Disordered" evidence="1">
    <location>
        <begin position="1"/>
        <end position="78"/>
    </location>
</feature>
<proteinExistence type="predicted"/>
<sequence>MARSKHLGRGINSTHRTSYESEREKDGESRTPMHTLAIEGGFLKRKRSELESDVVSDPLTRLPELPTPPTPLISHTPEVLPAPTHPPWSMNRLKATCLQNIFKEKPLSTDGVVKRYPVVWETCISTNSNSSLSPEIWKKEARSMASVDFVEVRGHISDLCHQASVPFVAKMDAEVNSTSSTDIRRIEAEYMKDVAERRKKAPVDTSLVVDVESMEADTTQSTPANVPIDIPNPSTFTAPPSATTFRPPLTHAMIYKIGNLAHSADVRASQVKAVVSSMIGSH</sequence>
<organism evidence="2 3">
    <name type="scientific">Solanum tuberosum</name>
    <name type="common">Potato</name>
    <dbReference type="NCBI Taxonomy" id="4113"/>
    <lineage>
        <taxon>Eukaryota</taxon>
        <taxon>Viridiplantae</taxon>
        <taxon>Streptophyta</taxon>
        <taxon>Embryophyta</taxon>
        <taxon>Tracheophyta</taxon>
        <taxon>Spermatophyta</taxon>
        <taxon>Magnoliopsida</taxon>
        <taxon>eudicotyledons</taxon>
        <taxon>Gunneridae</taxon>
        <taxon>Pentapetalae</taxon>
        <taxon>asterids</taxon>
        <taxon>lamiids</taxon>
        <taxon>Solanales</taxon>
        <taxon>Solanaceae</taxon>
        <taxon>Solanoideae</taxon>
        <taxon>Solaneae</taxon>
        <taxon>Solanum</taxon>
    </lineage>
</organism>
<evidence type="ECO:0000313" key="2">
    <source>
        <dbReference type="EnsemblPlants" id="PGSC0003DMT400085113"/>
    </source>
</evidence>